<reference evidence="3 4" key="1">
    <citation type="submission" date="2017-07" db="EMBL/GenBank/DDBJ databases">
        <authorList>
            <person name="Talla V."/>
            <person name="Backstrom N."/>
        </authorList>
    </citation>
    <scope>NUCLEOTIDE SEQUENCE [LARGE SCALE GENOMIC DNA]</scope>
</reference>
<evidence type="ECO:0000313" key="4">
    <source>
        <dbReference type="Proteomes" id="UP000324832"/>
    </source>
</evidence>
<dbReference type="InterPro" id="IPR001360">
    <property type="entry name" value="Glyco_hydro_1"/>
</dbReference>
<evidence type="ECO:0000313" key="3">
    <source>
        <dbReference type="EMBL" id="VVC93452.1"/>
    </source>
</evidence>
<dbReference type="EMBL" id="FZQP02001648">
    <property type="protein sequence ID" value="VVC93452.1"/>
    <property type="molecule type" value="Genomic_DNA"/>
</dbReference>
<protein>
    <submittedName>
        <fullName evidence="3">Uncharacterized protein</fullName>
    </submittedName>
</protein>
<name>A0A5E4Q7A8_9NEOP</name>
<dbReference type="AlphaFoldDB" id="A0A5E4Q7A8"/>
<dbReference type="InterPro" id="IPR017853">
    <property type="entry name" value="GH"/>
</dbReference>
<sequence length="128" mass="14230">MFVIRLSVLLLLQCSLNVFAIEQQFPPDFLFGASTAAVQVEGAAHVDGKGESMWDFKVRMNPTTSADNSTPEETANSFSISWTRILPTGLIYKINEKGVQYYNKLIDGLLAAGIQPWMGELCCHRLVF</sequence>
<dbReference type="GO" id="GO:0005975">
    <property type="term" value="P:carbohydrate metabolic process"/>
    <property type="evidence" value="ECO:0007669"/>
    <property type="project" value="InterPro"/>
</dbReference>
<keyword evidence="2" id="KW-0732">Signal</keyword>
<organism evidence="3 4">
    <name type="scientific">Leptidea sinapis</name>
    <dbReference type="NCBI Taxonomy" id="189913"/>
    <lineage>
        <taxon>Eukaryota</taxon>
        <taxon>Metazoa</taxon>
        <taxon>Ecdysozoa</taxon>
        <taxon>Arthropoda</taxon>
        <taxon>Hexapoda</taxon>
        <taxon>Insecta</taxon>
        <taxon>Pterygota</taxon>
        <taxon>Neoptera</taxon>
        <taxon>Endopterygota</taxon>
        <taxon>Lepidoptera</taxon>
        <taxon>Glossata</taxon>
        <taxon>Ditrysia</taxon>
        <taxon>Papilionoidea</taxon>
        <taxon>Pieridae</taxon>
        <taxon>Dismorphiinae</taxon>
        <taxon>Leptidea</taxon>
    </lineage>
</organism>
<feature type="signal peptide" evidence="2">
    <location>
        <begin position="1"/>
        <end position="20"/>
    </location>
</feature>
<proteinExistence type="inferred from homology"/>
<keyword evidence="4" id="KW-1185">Reference proteome</keyword>
<accession>A0A5E4Q7A8</accession>
<dbReference type="Pfam" id="PF00232">
    <property type="entry name" value="Glyco_hydro_1"/>
    <property type="match status" value="2"/>
</dbReference>
<dbReference type="GO" id="GO:0008422">
    <property type="term" value="F:beta-glucosidase activity"/>
    <property type="evidence" value="ECO:0007669"/>
    <property type="project" value="TreeGrafter"/>
</dbReference>
<dbReference type="PANTHER" id="PTHR10353:SF28">
    <property type="entry name" value="BETA-GLUCOSIDASE 44"/>
    <property type="match status" value="1"/>
</dbReference>
<evidence type="ECO:0000256" key="1">
    <source>
        <dbReference type="RuleBase" id="RU003690"/>
    </source>
</evidence>
<dbReference type="Proteomes" id="UP000324832">
    <property type="component" value="Unassembled WGS sequence"/>
</dbReference>
<dbReference type="SUPFAM" id="SSF51445">
    <property type="entry name" value="(Trans)glycosidases"/>
    <property type="match status" value="1"/>
</dbReference>
<evidence type="ECO:0000256" key="2">
    <source>
        <dbReference type="SAM" id="SignalP"/>
    </source>
</evidence>
<dbReference type="PANTHER" id="PTHR10353">
    <property type="entry name" value="GLYCOSYL HYDROLASE"/>
    <property type="match status" value="1"/>
</dbReference>
<dbReference type="Gene3D" id="3.20.20.80">
    <property type="entry name" value="Glycosidases"/>
    <property type="match status" value="1"/>
</dbReference>
<feature type="chain" id="PRO_5023096412" evidence="2">
    <location>
        <begin position="21"/>
        <end position="128"/>
    </location>
</feature>
<gene>
    <name evidence="3" type="ORF">LSINAPIS_LOCUS5636</name>
</gene>
<comment type="similarity">
    <text evidence="1">Belongs to the glycosyl hydrolase 1 family.</text>
</comment>